<reference evidence="1" key="1">
    <citation type="submission" date="2021-06" db="EMBL/GenBank/DDBJ databases">
        <authorList>
            <person name="Kallberg Y."/>
            <person name="Tangrot J."/>
            <person name="Rosling A."/>
        </authorList>
    </citation>
    <scope>NUCLEOTIDE SEQUENCE</scope>
    <source>
        <strain evidence="1">CL356</strain>
    </source>
</reference>
<comment type="caution">
    <text evidence="1">The sequence shown here is derived from an EMBL/GenBank/DDBJ whole genome shotgun (WGS) entry which is preliminary data.</text>
</comment>
<keyword evidence="2" id="KW-1185">Reference proteome</keyword>
<dbReference type="EMBL" id="CAJVPT010055214">
    <property type="protein sequence ID" value="CAG8754768.1"/>
    <property type="molecule type" value="Genomic_DNA"/>
</dbReference>
<name>A0ACA9QK31_9GLOM</name>
<evidence type="ECO:0000313" key="2">
    <source>
        <dbReference type="Proteomes" id="UP000789525"/>
    </source>
</evidence>
<feature type="non-terminal residue" evidence="1">
    <location>
        <position position="1"/>
    </location>
</feature>
<accession>A0ACA9QK31</accession>
<dbReference type="Proteomes" id="UP000789525">
    <property type="component" value="Unassembled WGS sequence"/>
</dbReference>
<evidence type="ECO:0000313" key="1">
    <source>
        <dbReference type="EMBL" id="CAG8754768.1"/>
    </source>
</evidence>
<proteinExistence type="predicted"/>
<organism evidence="1 2">
    <name type="scientific">Acaulospora colombiana</name>
    <dbReference type="NCBI Taxonomy" id="27376"/>
    <lineage>
        <taxon>Eukaryota</taxon>
        <taxon>Fungi</taxon>
        <taxon>Fungi incertae sedis</taxon>
        <taxon>Mucoromycota</taxon>
        <taxon>Glomeromycotina</taxon>
        <taxon>Glomeromycetes</taxon>
        <taxon>Diversisporales</taxon>
        <taxon>Acaulosporaceae</taxon>
        <taxon>Acaulospora</taxon>
    </lineage>
</organism>
<sequence length="54" mass="5948">DFFKIAITPSAPKSMEQDHEIDPPKTTTLLKSLSATNLSKRLKISPLGHSLTEI</sequence>
<gene>
    <name evidence="1" type="ORF">ACOLOM_LOCUS12892</name>
</gene>
<feature type="non-terminal residue" evidence="1">
    <location>
        <position position="54"/>
    </location>
</feature>
<protein>
    <submittedName>
        <fullName evidence="1">6571_t:CDS:1</fullName>
    </submittedName>
</protein>